<proteinExistence type="predicted"/>
<name>A0A0S3QYX5_PHAAN</name>
<evidence type="ECO:0000313" key="2">
    <source>
        <dbReference type="EMBL" id="BAT73493.1"/>
    </source>
</evidence>
<organism evidence="2 3">
    <name type="scientific">Vigna angularis var. angularis</name>
    <dbReference type="NCBI Taxonomy" id="157739"/>
    <lineage>
        <taxon>Eukaryota</taxon>
        <taxon>Viridiplantae</taxon>
        <taxon>Streptophyta</taxon>
        <taxon>Embryophyta</taxon>
        <taxon>Tracheophyta</taxon>
        <taxon>Spermatophyta</taxon>
        <taxon>Magnoliopsida</taxon>
        <taxon>eudicotyledons</taxon>
        <taxon>Gunneridae</taxon>
        <taxon>Pentapetalae</taxon>
        <taxon>rosids</taxon>
        <taxon>fabids</taxon>
        <taxon>Fabales</taxon>
        <taxon>Fabaceae</taxon>
        <taxon>Papilionoideae</taxon>
        <taxon>50 kb inversion clade</taxon>
        <taxon>NPAAA clade</taxon>
        <taxon>indigoferoid/millettioid clade</taxon>
        <taxon>Phaseoleae</taxon>
        <taxon>Vigna</taxon>
    </lineage>
</organism>
<sequence>LAFCPPPLKISDNWRWSEHQTSYVNLLLRNLRGLSSLLFHIISSEFCIIIVFHIMHIFFFITCNFSTRKQEHCLVNTSGVRPERN</sequence>
<keyword evidence="3" id="KW-1185">Reference proteome</keyword>
<reference evidence="2 3" key="1">
    <citation type="journal article" date="2015" name="Sci. Rep.">
        <title>The power of single molecule real-time sequencing technology in the de novo assembly of a eukaryotic genome.</title>
        <authorList>
            <person name="Sakai H."/>
            <person name="Naito K."/>
            <person name="Ogiso-Tanaka E."/>
            <person name="Takahashi Y."/>
            <person name="Iseki K."/>
            <person name="Muto C."/>
            <person name="Satou K."/>
            <person name="Teruya K."/>
            <person name="Shiroma A."/>
            <person name="Shimoji M."/>
            <person name="Hirano T."/>
            <person name="Itoh T."/>
            <person name="Kaga A."/>
            <person name="Tomooka N."/>
        </authorList>
    </citation>
    <scope>NUCLEOTIDE SEQUENCE [LARGE SCALE GENOMIC DNA]</scope>
    <source>
        <strain evidence="3">cv. Shumari</strain>
    </source>
</reference>
<protein>
    <submittedName>
        <fullName evidence="2">Uncharacterized protein</fullName>
    </submittedName>
</protein>
<evidence type="ECO:0000313" key="3">
    <source>
        <dbReference type="Proteomes" id="UP000291084"/>
    </source>
</evidence>
<accession>A0A0S3QYX5</accession>
<evidence type="ECO:0000256" key="1">
    <source>
        <dbReference type="SAM" id="Phobius"/>
    </source>
</evidence>
<dbReference type="Proteomes" id="UP000291084">
    <property type="component" value="Chromosome 1"/>
</dbReference>
<gene>
    <name evidence="2" type="primary">Vigan.01G098400</name>
    <name evidence="2" type="ORF">VIGAN_01098400</name>
</gene>
<keyword evidence="1" id="KW-1133">Transmembrane helix</keyword>
<keyword evidence="1" id="KW-0472">Membrane</keyword>
<dbReference type="EMBL" id="AP015034">
    <property type="protein sequence ID" value="BAT73493.1"/>
    <property type="molecule type" value="Genomic_DNA"/>
</dbReference>
<feature type="non-terminal residue" evidence="2">
    <location>
        <position position="1"/>
    </location>
</feature>
<feature type="transmembrane region" description="Helical" evidence="1">
    <location>
        <begin position="37"/>
        <end position="61"/>
    </location>
</feature>
<dbReference type="AlphaFoldDB" id="A0A0S3QYX5"/>
<keyword evidence="1" id="KW-0812">Transmembrane</keyword>